<name>A0AA39GCR8_SARSR</name>
<dbReference type="GO" id="GO:0036503">
    <property type="term" value="P:ERAD pathway"/>
    <property type="evidence" value="ECO:0007669"/>
    <property type="project" value="UniProtKB-ARBA"/>
</dbReference>
<dbReference type="PANTHER" id="PTHR11742:SF89">
    <property type="entry name" value="ALPHA-1,2-MANNOSIDASE"/>
    <property type="match status" value="1"/>
</dbReference>
<evidence type="ECO:0000256" key="4">
    <source>
        <dbReference type="ARBA" id="ARBA00022801"/>
    </source>
</evidence>
<evidence type="ECO:0000256" key="2">
    <source>
        <dbReference type="ARBA" id="ARBA00004922"/>
    </source>
</evidence>
<dbReference type="InterPro" id="IPR050749">
    <property type="entry name" value="Glycosyl_Hydrolase_47"/>
</dbReference>
<dbReference type="GO" id="GO:0004571">
    <property type="term" value="F:mannosyl-oligosaccharide 1,2-alpha-mannosidase activity"/>
    <property type="evidence" value="ECO:0007669"/>
    <property type="project" value="InterPro"/>
</dbReference>
<sequence>MLNQFKGRLRRRYSPIIVFFLVSLCLWGNLRFSCTTAIVESAAHREPPPSAAATAPPPPEIRYVPSSYDWSLAKLWYPVQTMMSPPRGSLKRFPQVQSYGTLNADDLTIARQNQIRNAFIRSWNAYKAKAWGKDELAPLTETGKKTLNGWGAQIIDALDTLWIMDMKDDFNMAVRHIAMIDWAATKDHINVFEVTIRYLGGLISAYDLSGEQTLLYKAIELGDTLYAAFDTPNRLPPHWLDTYKAKNGQQEADTHMSGAAGGSLALEFTRLSQITGNAKYYDATERLKQFFHKNQNETQIPGLWPHTMNYQKEQMDKTMYTLGAGSDSMYEYLPKMHALLGGLDLEYEKMTVKALEAARDNLLFRPMSPNDENLLLVGKAAVNKNKVVELAPEMEHLACFAGGMYALAGKLLDRGHFVDLGSRLTRGCIWAYDSFETNLMPEIAEVVACESRHNPCPYDPNALPSGTAKNLPAGFVRVRDTSYRLRPEAVESVFYMWRITGDRKWREAAWRMWEGISRETETEIAYATVDDVRYRGSPHLDSMETFWMGETLKYLYLTFSQHHVISLDDWVFNTEAHPFKRPGR</sequence>
<keyword evidence="4 9" id="KW-0378">Hydrolase</keyword>
<evidence type="ECO:0000256" key="7">
    <source>
        <dbReference type="PIRSR" id="PIRSR601382-2"/>
    </source>
</evidence>
<dbReference type="InterPro" id="IPR036026">
    <property type="entry name" value="Seven-hairpin_glycosidases"/>
</dbReference>
<evidence type="ECO:0000256" key="8">
    <source>
        <dbReference type="PIRSR" id="PIRSR601382-3"/>
    </source>
</evidence>
<evidence type="ECO:0000256" key="1">
    <source>
        <dbReference type="ARBA" id="ARBA00001913"/>
    </source>
</evidence>
<proteinExistence type="inferred from homology"/>
<dbReference type="InterPro" id="IPR012341">
    <property type="entry name" value="6hp_glycosidase-like_sf"/>
</dbReference>
<comment type="cofactor">
    <cofactor evidence="1 7">
        <name>Ca(2+)</name>
        <dbReference type="ChEBI" id="CHEBI:29108"/>
    </cofactor>
</comment>
<dbReference type="PANTHER" id="PTHR11742">
    <property type="entry name" value="MANNOSYL-OLIGOSACCHARIDE ALPHA-1,2-MANNOSIDASE-RELATED"/>
    <property type="match status" value="1"/>
</dbReference>
<comment type="caution">
    <text evidence="10">The sequence shown here is derived from an EMBL/GenBank/DDBJ whole genome shotgun (WGS) entry which is preliminary data.</text>
</comment>
<dbReference type="InterPro" id="IPR001382">
    <property type="entry name" value="Glyco_hydro_47"/>
</dbReference>
<evidence type="ECO:0000313" key="11">
    <source>
        <dbReference type="Proteomes" id="UP001175261"/>
    </source>
</evidence>
<dbReference type="Proteomes" id="UP001175261">
    <property type="component" value="Unassembled WGS sequence"/>
</dbReference>
<dbReference type="GO" id="GO:0005975">
    <property type="term" value="P:carbohydrate metabolic process"/>
    <property type="evidence" value="ECO:0007669"/>
    <property type="project" value="InterPro"/>
</dbReference>
<dbReference type="GO" id="GO:0005509">
    <property type="term" value="F:calcium ion binding"/>
    <property type="evidence" value="ECO:0007669"/>
    <property type="project" value="InterPro"/>
</dbReference>
<accession>A0AA39GCR8</accession>
<evidence type="ECO:0000256" key="5">
    <source>
        <dbReference type="ARBA" id="ARBA00023157"/>
    </source>
</evidence>
<dbReference type="GO" id="GO:0016020">
    <property type="term" value="C:membrane"/>
    <property type="evidence" value="ECO:0007669"/>
    <property type="project" value="InterPro"/>
</dbReference>
<protein>
    <recommendedName>
        <fullName evidence="9">alpha-1,2-Mannosidase</fullName>
        <ecNumber evidence="9">3.2.1.-</ecNumber>
    </recommendedName>
</protein>
<feature type="binding site" evidence="7">
    <location>
        <position position="574"/>
    </location>
    <ligand>
        <name>Ca(2+)</name>
        <dbReference type="ChEBI" id="CHEBI:29108"/>
    </ligand>
</feature>
<keyword evidence="9" id="KW-0326">Glycosidase</keyword>
<dbReference type="EMBL" id="JAPDFR010000007">
    <property type="protein sequence ID" value="KAK0384940.1"/>
    <property type="molecule type" value="Genomic_DNA"/>
</dbReference>
<keyword evidence="11" id="KW-1185">Reference proteome</keyword>
<evidence type="ECO:0000313" key="10">
    <source>
        <dbReference type="EMBL" id="KAK0384940.1"/>
    </source>
</evidence>
<keyword evidence="7" id="KW-0479">Metal-binding</keyword>
<reference evidence="10" key="1">
    <citation type="submission" date="2022-10" db="EMBL/GenBank/DDBJ databases">
        <title>Determination and structural analysis of whole genome sequence of Sarocladium strictum F4-1.</title>
        <authorList>
            <person name="Hu L."/>
            <person name="Jiang Y."/>
        </authorList>
    </citation>
    <scope>NUCLEOTIDE SEQUENCE</scope>
    <source>
        <strain evidence="10">F4-1</strain>
    </source>
</reference>
<organism evidence="10 11">
    <name type="scientific">Sarocladium strictum</name>
    <name type="common">Black bundle disease fungus</name>
    <name type="synonym">Acremonium strictum</name>
    <dbReference type="NCBI Taxonomy" id="5046"/>
    <lineage>
        <taxon>Eukaryota</taxon>
        <taxon>Fungi</taxon>
        <taxon>Dikarya</taxon>
        <taxon>Ascomycota</taxon>
        <taxon>Pezizomycotina</taxon>
        <taxon>Sordariomycetes</taxon>
        <taxon>Hypocreomycetidae</taxon>
        <taxon>Hypocreales</taxon>
        <taxon>Sarocladiaceae</taxon>
        <taxon>Sarocladium</taxon>
    </lineage>
</organism>
<evidence type="ECO:0000256" key="3">
    <source>
        <dbReference type="ARBA" id="ARBA00007658"/>
    </source>
</evidence>
<feature type="active site" evidence="6">
    <location>
        <position position="327"/>
    </location>
</feature>
<evidence type="ECO:0000256" key="6">
    <source>
        <dbReference type="PIRSR" id="PIRSR601382-1"/>
    </source>
</evidence>
<feature type="active site" description="Proton donor" evidence="6">
    <location>
        <position position="193"/>
    </location>
</feature>
<dbReference type="AlphaFoldDB" id="A0AA39GCR8"/>
<keyword evidence="7" id="KW-0106">Calcium</keyword>
<dbReference type="GO" id="GO:0005783">
    <property type="term" value="C:endoplasmic reticulum"/>
    <property type="evidence" value="ECO:0007669"/>
    <property type="project" value="TreeGrafter"/>
</dbReference>
<dbReference type="PRINTS" id="PR00747">
    <property type="entry name" value="GLYHDRLASE47"/>
</dbReference>
<dbReference type="Gene3D" id="1.50.10.10">
    <property type="match status" value="1"/>
</dbReference>
<feature type="active site" evidence="6">
    <location>
        <position position="488"/>
    </location>
</feature>
<comment type="pathway">
    <text evidence="2">Protein modification; protein glycosylation.</text>
</comment>
<feature type="disulfide bond" evidence="8">
    <location>
        <begin position="399"/>
        <end position="428"/>
    </location>
</feature>
<keyword evidence="5 8" id="KW-1015">Disulfide bond</keyword>
<evidence type="ECO:0000256" key="9">
    <source>
        <dbReference type="RuleBase" id="RU361193"/>
    </source>
</evidence>
<dbReference type="SUPFAM" id="SSF48225">
    <property type="entry name" value="Seven-hairpin glycosidases"/>
    <property type="match status" value="1"/>
</dbReference>
<dbReference type="Pfam" id="PF01532">
    <property type="entry name" value="Glyco_hydro_47"/>
    <property type="match status" value="1"/>
</dbReference>
<dbReference type="EC" id="3.2.1.-" evidence="9"/>
<comment type="similarity">
    <text evidence="3 9">Belongs to the glycosyl hydrolase 47 family.</text>
</comment>
<feature type="active site" description="Proton donor" evidence="6">
    <location>
        <position position="442"/>
    </location>
</feature>
<gene>
    <name evidence="10" type="ORF">NLU13_7419</name>
</gene>